<accession>A0AA36HS08</accession>
<keyword evidence="2" id="KW-1185">Reference proteome</keyword>
<evidence type="ECO:0000313" key="2">
    <source>
        <dbReference type="Proteomes" id="UP001178507"/>
    </source>
</evidence>
<organism evidence="1 2">
    <name type="scientific">Effrenium voratum</name>
    <dbReference type="NCBI Taxonomy" id="2562239"/>
    <lineage>
        <taxon>Eukaryota</taxon>
        <taxon>Sar</taxon>
        <taxon>Alveolata</taxon>
        <taxon>Dinophyceae</taxon>
        <taxon>Suessiales</taxon>
        <taxon>Symbiodiniaceae</taxon>
        <taxon>Effrenium</taxon>
    </lineage>
</organism>
<dbReference type="EMBL" id="CAUJNA010000238">
    <property type="protein sequence ID" value="CAJ1374269.1"/>
    <property type="molecule type" value="Genomic_DNA"/>
</dbReference>
<dbReference type="AlphaFoldDB" id="A0AA36HS08"/>
<reference evidence="1" key="1">
    <citation type="submission" date="2023-08" db="EMBL/GenBank/DDBJ databases">
        <authorList>
            <person name="Chen Y."/>
            <person name="Shah S."/>
            <person name="Dougan E. K."/>
            <person name="Thang M."/>
            <person name="Chan C."/>
        </authorList>
    </citation>
    <scope>NUCLEOTIDE SEQUENCE</scope>
</reference>
<proteinExistence type="predicted"/>
<dbReference type="Proteomes" id="UP001178507">
    <property type="component" value="Unassembled WGS sequence"/>
</dbReference>
<gene>
    <name evidence="1" type="ORF">EVOR1521_LOCUS3858</name>
</gene>
<comment type="caution">
    <text evidence="1">The sequence shown here is derived from an EMBL/GenBank/DDBJ whole genome shotgun (WGS) entry which is preliminary data.</text>
</comment>
<protein>
    <submittedName>
        <fullName evidence="1">Uncharacterized protein</fullName>
    </submittedName>
</protein>
<name>A0AA36HS08_9DINO</name>
<evidence type="ECO:0000313" key="1">
    <source>
        <dbReference type="EMBL" id="CAJ1374269.1"/>
    </source>
</evidence>
<sequence>MNVNGRLCSFARSVAGGREHHAEAPLGAFASRWQLNERSRQVLAALPQEVLNTVMAEFRPAPGTASVETASSRPSHEVCWRDFRSHRQLGAPAPWRTLWRGGVWMRRPAPFWNPCRRGR</sequence>